<feature type="transmembrane region" description="Helical" evidence="7">
    <location>
        <begin position="360"/>
        <end position="381"/>
    </location>
</feature>
<organism evidence="8 9">
    <name type="scientific">Microbacterium aoyamense</name>
    <dbReference type="NCBI Taxonomy" id="344166"/>
    <lineage>
        <taxon>Bacteria</taxon>
        <taxon>Bacillati</taxon>
        <taxon>Actinomycetota</taxon>
        <taxon>Actinomycetes</taxon>
        <taxon>Micrococcales</taxon>
        <taxon>Microbacteriaceae</taxon>
        <taxon>Microbacterium</taxon>
    </lineage>
</organism>
<evidence type="ECO:0000256" key="5">
    <source>
        <dbReference type="ARBA" id="ARBA00022989"/>
    </source>
</evidence>
<feature type="transmembrane region" description="Helical" evidence="7">
    <location>
        <begin position="326"/>
        <end position="354"/>
    </location>
</feature>
<sequence length="446" mass="50065">MSVVEELYLGVPLWAQILFWIALAISVCSLISVTVLLVNSLREKRQNQRDQRGTPAESEFLWVFMVPALNEEVTIADSVQRLRQTEASNAVFLVIDDGSDDGTAAVLAGIHDPRLHVLTRHAPHARQGKAAALNNAYRHLRESILTQPEYARWSEDRVIVTIVDADGRLDPKAPESAGRRFLDPGVGGVQTLVRIYNRRGWLTWAQDVEFSSFGLVFQAGRAWWGTANMGGNGQFNRLAALADVADDEGPWRHKLTEDQDLGVRLIQAGWAGVQVNDVTIDQQGLNSLRRLYKQRVRWAQGAWQALALLRGTMRGRMPLAGRVDAVFYLLTPILQLVVGFAFVTSIALWVFLGAEYRPSYWWVLIFFFAVAFGPGIITLILRGGRWYSPFTAIVLLLPYTVYSWMIFPVVFVSLLRQLSGRTSWAKTERERLDAADEPSTLVRADS</sequence>
<proteinExistence type="predicted"/>
<dbReference type="PANTHER" id="PTHR43867">
    <property type="entry name" value="CELLULOSE SYNTHASE CATALYTIC SUBUNIT A [UDP-FORMING]"/>
    <property type="match status" value="1"/>
</dbReference>
<dbReference type="EMBL" id="BAAAOF010000004">
    <property type="protein sequence ID" value="GAA1930794.1"/>
    <property type="molecule type" value="Genomic_DNA"/>
</dbReference>
<keyword evidence="4 7" id="KW-0812">Transmembrane</keyword>
<dbReference type="RefSeq" id="WP_248148138.1">
    <property type="nucleotide sequence ID" value="NZ_BAAAOF010000004.1"/>
</dbReference>
<dbReference type="SUPFAM" id="SSF53448">
    <property type="entry name" value="Nucleotide-diphospho-sugar transferases"/>
    <property type="match status" value="1"/>
</dbReference>
<evidence type="ECO:0000256" key="3">
    <source>
        <dbReference type="ARBA" id="ARBA00022679"/>
    </source>
</evidence>
<name>A0ABN2PV94_9MICO</name>
<keyword evidence="2" id="KW-0328">Glycosyltransferase</keyword>
<keyword evidence="5 7" id="KW-1133">Transmembrane helix</keyword>
<comment type="subcellular location">
    <subcellularLocation>
        <location evidence="1">Membrane</location>
        <topology evidence="1">Multi-pass membrane protein</topology>
    </subcellularLocation>
</comment>
<keyword evidence="9" id="KW-1185">Reference proteome</keyword>
<dbReference type="InterPro" id="IPR029044">
    <property type="entry name" value="Nucleotide-diphossugar_trans"/>
</dbReference>
<evidence type="ECO:0000256" key="1">
    <source>
        <dbReference type="ARBA" id="ARBA00004141"/>
    </source>
</evidence>
<accession>A0ABN2PV94</accession>
<comment type="caution">
    <text evidence="8">The sequence shown here is derived from an EMBL/GenBank/DDBJ whole genome shotgun (WGS) entry which is preliminary data.</text>
</comment>
<evidence type="ECO:0000256" key="6">
    <source>
        <dbReference type="ARBA" id="ARBA00023136"/>
    </source>
</evidence>
<protein>
    <submittedName>
        <fullName evidence="8">Glycosyltransferase family 2 protein</fullName>
    </submittedName>
</protein>
<evidence type="ECO:0000313" key="9">
    <source>
        <dbReference type="Proteomes" id="UP001501343"/>
    </source>
</evidence>
<evidence type="ECO:0000256" key="7">
    <source>
        <dbReference type="SAM" id="Phobius"/>
    </source>
</evidence>
<gene>
    <name evidence="8" type="ORF">GCM10009775_23560</name>
</gene>
<evidence type="ECO:0000256" key="4">
    <source>
        <dbReference type="ARBA" id="ARBA00022692"/>
    </source>
</evidence>
<keyword evidence="6 7" id="KW-0472">Membrane</keyword>
<dbReference type="InterPro" id="IPR050321">
    <property type="entry name" value="Glycosyltr_2/OpgH_subfam"/>
</dbReference>
<evidence type="ECO:0000313" key="8">
    <source>
        <dbReference type="EMBL" id="GAA1930794.1"/>
    </source>
</evidence>
<reference evidence="8 9" key="1">
    <citation type="journal article" date="2019" name="Int. J. Syst. Evol. Microbiol.">
        <title>The Global Catalogue of Microorganisms (GCM) 10K type strain sequencing project: providing services to taxonomists for standard genome sequencing and annotation.</title>
        <authorList>
            <consortium name="The Broad Institute Genomics Platform"/>
            <consortium name="The Broad Institute Genome Sequencing Center for Infectious Disease"/>
            <person name="Wu L."/>
            <person name="Ma J."/>
        </authorList>
    </citation>
    <scope>NUCLEOTIDE SEQUENCE [LARGE SCALE GENOMIC DNA]</scope>
    <source>
        <strain evidence="8 9">JCM 14900</strain>
    </source>
</reference>
<dbReference type="Pfam" id="PF13641">
    <property type="entry name" value="Glyco_tranf_2_3"/>
    <property type="match status" value="1"/>
</dbReference>
<dbReference type="PANTHER" id="PTHR43867:SF2">
    <property type="entry name" value="CELLULOSE SYNTHASE CATALYTIC SUBUNIT A [UDP-FORMING]"/>
    <property type="match status" value="1"/>
</dbReference>
<dbReference type="Proteomes" id="UP001501343">
    <property type="component" value="Unassembled WGS sequence"/>
</dbReference>
<feature type="transmembrane region" description="Helical" evidence="7">
    <location>
        <begin position="393"/>
        <end position="415"/>
    </location>
</feature>
<keyword evidence="3" id="KW-0808">Transferase</keyword>
<dbReference type="Gene3D" id="3.90.550.10">
    <property type="entry name" value="Spore Coat Polysaccharide Biosynthesis Protein SpsA, Chain A"/>
    <property type="match status" value="1"/>
</dbReference>
<feature type="transmembrane region" description="Helical" evidence="7">
    <location>
        <begin position="17"/>
        <end position="39"/>
    </location>
</feature>
<evidence type="ECO:0000256" key="2">
    <source>
        <dbReference type="ARBA" id="ARBA00022676"/>
    </source>
</evidence>